<dbReference type="FunFam" id="3.40.120.10:FF:000010">
    <property type="entry name" value="phosphomannomutase/phosphoglucomutase isoform X1"/>
    <property type="match status" value="1"/>
</dbReference>
<dbReference type="InterPro" id="IPR050060">
    <property type="entry name" value="Phosphoglucosamine_mutase"/>
</dbReference>
<evidence type="ECO:0000259" key="5">
    <source>
        <dbReference type="Pfam" id="PF02879"/>
    </source>
</evidence>
<dbReference type="CDD" id="cd03089">
    <property type="entry name" value="PMM_PGM"/>
    <property type="match status" value="1"/>
</dbReference>
<evidence type="ECO:0000256" key="1">
    <source>
        <dbReference type="ARBA" id="ARBA00001946"/>
    </source>
</evidence>
<evidence type="ECO:0000256" key="3">
    <source>
        <dbReference type="ARBA" id="ARBA00022553"/>
    </source>
</evidence>
<sequence length="579" mass="61193">MSIGDASGAGLDEEEARVMRSLQNGSDIRGVAIALVQNAIVNMTSARAAALGAAFAREAARVAGKDVADVCVSLGRDSRISGEMLLAAAAAGVTSTGARAINFGIATTPAMFMSTVTPDFEYDGAIMLTASHLPPDRNGMKFFTPRGGASKKTISDLIEDALCSLPVVSKDAFSGLDNNNSSTLTFSALVRARPALTQTVDFMAIYASQLVATIRRGVVDATTPDQRNVANIDADRPLAGFRVVVDAGNGAGGFFVSRVLAALGADTQGSQFLEPDGTFPNHVPNPEDAEAMEATVRAVRESSADLGIVFDTDVDRSAVVDASGREINRNRLIALLSAIVLRKNPGATIVTDSVTSSGLARFITARGGTHLRFKRGYKNVIDKAQQLNARTGEKTGAVAAPLAIETSGHGAMEENYMLDDGAYLAVKILIEMVRAYAESGGTDKSAFSATLDELQEPADEAEFRLKFEASLAADRSEYVREGAAILDAFKAFGARAAGWKEEAENFEGVRFVVEEEGGDEGWILLRQSLHDPLLAMNVESSRIGGVQSILISLVPFFEKHGSTLDWTKVANAAAAKSRE</sequence>
<proteinExistence type="inferred from homology"/>
<organism evidence="7">
    <name type="scientific">Erythrolobus madagascarensis</name>
    <dbReference type="NCBI Taxonomy" id="708628"/>
    <lineage>
        <taxon>Eukaryota</taxon>
        <taxon>Rhodophyta</taxon>
        <taxon>Bangiophyceae</taxon>
        <taxon>Porphyridiales</taxon>
        <taxon>Porphyridiaceae</taxon>
        <taxon>Erythrolobus</taxon>
    </lineage>
</organism>
<dbReference type="PRINTS" id="PR00509">
    <property type="entry name" value="PGMPMM"/>
</dbReference>
<feature type="domain" description="Alpha-D-phosphohexomutase alpha/beta/alpha" evidence="6">
    <location>
        <begin position="329"/>
        <end position="433"/>
    </location>
</feature>
<evidence type="ECO:0000313" key="7">
    <source>
        <dbReference type="EMBL" id="CAD8724920.1"/>
    </source>
</evidence>
<feature type="domain" description="Alpha-D-phosphohexomutase alpha/beta/alpha" evidence="5">
    <location>
        <begin position="239"/>
        <end position="324"/>
    </location>
</feature>
<feature type="domain" description="Alpha-D-phosphohexomutase alpha/beta/alpha" evidence="4">
    <location>
        <begin position="25"/>
        <end position="161"/>
    </location>
</feature>
<comment type="cofactor">
    <cofactor evidence="1">
        <name>Mg(2+)</name>
        <dbReference type="ChEBI" id="CHEBI:18420"/>
    </cofactor>
</comment>
<dbReference type="InterPro" id="IPR016055">
    <property type="entry name" value="A-D-PHexomutase_a/b/a-I/II/III"/>
</dbReference>
<dbReference type="GO" id="GO:0005975">
    <property type="term" value="P:carbohydrate metabolic process"/>
    <property type="evidence" value="ECO:0007669"/>
    <property type="project" value="InterPro"/>
</dbReference>
<gene>
    <name evidence="7" type="ORF">EMAD1354_LOCUS997</name>
</gene>
<dbReference type="Pfam" id="PF02880">
    <property type="entry name" value="PGM_PMM_III"/>
    <property type="match status" value="1"/>
</dbReference>
<dbReference type="Pfam" id="PF02878">
    <property type="entry name" value="PGM_PMM_I"/>
    <property type="match status" value="1"/>
</dbReference>
<dbReference type="InterPro" id="IPR005846">
    <property type="entry name" value="A-D-PHexomutase_a/b/a-III"/>
</dbReference>
<dbReference type="PANTHER" id="PTHR42946:SF1">
    <property type="entry name" value="PHOSPHOGLUCOMUTASE (ALPHA-D-GLUCOSE-1,6-BISPHOSPHATE-DEPENDENT)"/>
    <property type="match status" value="1"/>
</dbReference>
<dbReference type="Gene3D" id="3.40.120.10">
    <property type="entry name" value="Alpha-D-Glucose-1,6-Bisphosphate, subunit A, domain 3"/>
    <property type="match status" value="3"/>
</dbReference>
<dbReference type="PANTHER" id="PTHR42946">
    <property type="entry name" value="PHOSPHOHEXOSE MUTASE"/>
    <property type="match status" value="1"/>
</dbReference>
<dbReference type="SUPFAM" id="SSF53738">
    <property type="entry name" value="Phosphoglucomutase, first 3 domains"/>
    <property type="match status" value="3"/>
</dbReference>
<dbReference type="InterPro" id="IPR005844">
    <property type="entry name" value="A-D-PHexomutase_a/b/a-I"/>
</dbReference>
<accession>A0A7S0XIS2</accession>
<dbReference type="InterPro" id="IPR005841">
    <property type="entry name" value="Alpha-D-phosphohexomutase_SF"/>
</dbReference>
<dbReference type="EMBL" id="HBFE01001445">
    <property type="protein sequence ID" value="CAD8724920.1"/>
    <property type="molecule type" value="Transcribed_RNA"/>
</dbReference>
<evidence type="ECO:0000259" key="6">
    <source>
        <dbReference type="Pfam" id="PF02880"/>
    </source>
</evidence>
<dbReference type="GO" id="GO:0004615">
    <property type="term" value="F:phosphomannomutase activity"/>
    <property type="evidence" value="ECO:0007669"/>
    <property type="project" value="TreeGrafter"/>
</dbReference>
<dbReference type="InterPro" id="IPR005845">
    <property type="entry name" value="A-D-PHexomutase_a/b/a-II"/>
</dbReference>
<dbReference type="Pfam" id="PF02879">
    <property type="entry name" value="PGM_PMM_II"/>
    <property type="match status" value="1"/>
</dbReference>
<evidence type="ECO:0000256" key="2">
    <source>
        <dbReference type="ARBA" id="ARBA00010231"/>
    </source>
</evidence>
<comment type="similarity">
    <text evidence="2">Belongs to the phosphohexose mutase family.</text>
</comment>
<keyword evidence="3" id="KW-0597">Phosphoprotein</keyword>
<evidence type="ECO:0000259" key="4">
    <source>
        <dbReference type="Pfam" id="PF02878"/>
    </source>
</evidence>
<reference evidence="7" key="1">
    <citation type="submission" date="2021-01" db="EMBL/GenBank/DDBJ databases">
        <authorList>
            <person name="Corre E."/>
            <person name="Pelletier E."/>
            <person name="Niang G."/>
            <person name="Scheremetjew M."/>
            <person name="Finn R."/>
            <person name="Kale V."/>
            <person name="Holt S."/>
            <person name="Cochrane G."/>
            <person name="Meng A."/>
            <person name="Brown T."/>
            <person name="Cohen L."/>
        </authorList>
    </citation>
    <scope>NUCLEOTIDE SEQUENCE</scope>
    <source>
        <strain evidence="7">CCMP3276</strain>
    </source>
</reference>
<dbReference type="AlphaFoldDB" id="A0A7S0XIS2"/>
<name>A0A7S0XIS2_9RHOD</name>
<protein>
    <submittedName>
        <fullName evidence="7">Uncharacterized protein</fullName>
    </submittedName>
</protein>